<name>A0AAN9FFV1_CROPI</name>
<dbReference type="EMBL" id="JAYWIO010000003">
    <property type="protein sequence ID" value="KAK7274521.1"/>
    <property type="molecule type" value="Genomic_DNA"/>
</dbReference>
<proteinExistence type="predicted"/>
<evidence type="ECO:0000313" key="1">
    <source>
        <dbReference type="EMBL" id="KAK7274521.1"/>
    </source>
</evidence>
<organism evidence="1 2">
    <name type="scientific">Crotalaria pallida</name>
    <name type="common">Smooth rattlebox</name>
    <name type="synonym">Crotalaria striata</name>
    <dbReference type="NCBI Taxonomy" id="3830"/>
    <lineage>
        <taxon>Eukaryota</taxon>
        <taxon>Viridiplantae</taxon>
        <taxon>Streptophyta</taxon>
        <taxon>Embryophyta</taxon>
        <taxon>Tracheophyta</taxon>
        <taxon>Spermatophyta</taxon>
        <taxon>Magnoliopsida</taxon>
        <taxon>eudicotyledons</taxon>
        <taxon>Gunneridae</taxon>
        <taxon>Pentapetalae</taxon>
        <taxon>rosids</taxon>
        <taxon>fabids</taxon>
        <taxon>Fabales</taxon>
        <taxon>Fabaceae</taxon>
        <taxon>Papilionoideae</taxon>
        <taxon>50 kb inversion clade</taxon>
        <taxon>genistoids sensu lato</taxon>
        <taxon>core genistoids</taxon>
        <taxon>Crotalarieae</taxon>
        <taxon>Crotalaria</taxon>
    </lineage>
</organism>
<protein>
    <submittedName>
        <fullName evidence="1">Uncharacterized protein</fullName>
    </submittedName>
</protein>
<reference evidence="1 2" key="1">
    <citation type="submission" date="2024-01" db="EMBL/GenBank/DDBJ databases">
        <title>The genomes of 5 underutilized Papilionoideae crops provide insights into root nodulation and disease resistanc.</title>
        <authorList>
            <person name="Yuan L."/>
        </authorList>
    </citation>
    <scope>NUCLEOTIDE SEQUENCE [LARGE SCALE GENOMIC DNA]</scope>
    <source>
        <strain evidence="1">ZHUSHIDOU_FW_LH</strain>
        <tissue evidence="1">Leaf</tissue>
    </source>
</reference>
<keyword evidence="2" id="KW-1185">Reference proteome</keyword>
<accession>A0AAN9FFV1</accession>
<dbReference type="Proteomes" id="UP001372338">
    <property type="component" value="Unassembled WGS sequence"/>
</dbReference>
<evidence type="ECO:0000313" key="2">
    <source>
        <dbReference type="Proteomes" id="UP001372338"/>
    </source>
</evidence>
<comment type="caution">
    <text evidence="1">The sequence shown here is derived from an EMBL/GenBank/DDBJ whole genome shotgun (WGS) entry which is preliminary data.</text>
</comment>
<sequence length="70" mass="7970">MHHLFKKKKITLHPLTFPQGSLDSIIHTTQPLFDSPWVPYSSLSVLRRVSHRLPLFPLSSLSVIVITVLP</sequence>
<dbReference type="AlphaFoldDB" id="A0AAN9FFV1"/>
<gene>
    <name evidence="1" type="ORF">RIF29_15614</name>
</gene>